<gene>
    <name evidence="5" type="ORF">AB0763_00755</name>
</gene>
<evidence type="ECO:0000259" key="4">
    <source>
        <dbReference type="PROSITE" id="PS50956"/>
    </source>
</evidence>
<dbReference type="InterPro" id="IPR019885">
    <property type="entry name" value="Tscrpt_reg_HTH_AsnC-type_CS"/>
</dbReference>
<reference evidence="5" key="1">
    <citation type="submission" date="2024-07" db="EMBL/GenBank/DDBJ databases">
        <title>Genome Analysis of a Potential Novel Vibrio Species Secreting pH- and Thermo-stable Alginate Lyase and its Application in Producing Alginate Oligosaccharides.</title>
        <authorList>
            <person name="Huang H."/>
            <person name="Bao K."/>
        </authorList>
    </citation>
    <scope>NUCLEOTIDE SEQUENCE</scope>
    <source>
        <strain evidence="5">HB236076</strain>
    </source>
</reference>
<dbReference type="InterPro" id="IPR036388">
    <property type="entry name" value="WH-like_DNA-bd_sf"/>
</dbReference>
<keyword evidence="1" id="KW-0805">Transcription regulation</keyword>
<dbReference type="GO" id="GO:0043200">
    <property type="term" value="P:response to amino acid"/>
    <property type="evidence" value="ECO:0007669"/>
    <property type="project" value="TreeGrafter"/>
</dbReference>
<dbReference type="SUPFAM" id="SSF54909">
    <property type="entry name" value="Dimeric alpha+beta barrel"/>
    <property type="match status" value="1"/>
</dbReference>
<accession>A0AB39HGE8</accession>
<evidence type="ECO:0000256" key="2">
    <source>
        <dbReference type="ARBA" id="ARBA00023125"/>
    </source>
</evidence>
<dbReference type="Pfam" id="PF13412">
    <property type="entry name" value="HTH_24"/>
    <property type="match status" value="1"/>
</dbReference>
<dbReference type="Gene3D" id="1.10.10.10">
    <property type="entry name" value="Winged helix-like DNA-binding domain superfamily/Winged helix DNA-binding domain"/>
    <property type="match status" value="1"/>
</dbReference>
<dbReference type="PRINTS" id="PR00033">
    <property type="entry name" value="HTHASNC"/>
</dbReference>
<dbReference type="CDD" id="cd00090">
    <property type="entry name" value="HTH_ARSR"/>
    <property type="match status" value="1"/>
</dbReference>
<dbReference type="PANTHER" id="PTHR30154">
    <property type="entry name" value="LEUCINE-RESPONSIVE REGULATORY PROTEIN"/>
    <property type="match status" value="1"/>
</dbReference>
<evidence type="ECO:0000256" key="1">
    <source>
        <dbReference type="ARBA" id="ARBA00023015"/>
    </source>
</evidence>
<dbReference type="SUPFAM" id="SSF46785">
    <property type="entry name" value="Winged helix' DNA-binding domain"/>
    <property type="match status" value="1"/>
</dbReference>
<dbReference type="PROSITE" id="PS50956">
    <property type="entry name" value="HTH_ASNC_2"/>
    <property type="match status" value="1"/>
</dbReference>
<dbReference type="GO" id="GO:0005829">
    <property type="term" value="C:cytosol"/>
    <property type="evidence" value="ECO:0007669"/>
    <property type="project" value="TreeGrafter"/>
</dbReference>
<dbReference type="PANTHER" id="PTHR30154:SF17">
    <property type="entry name" value="DNA-BINDING TRANSCRIPTIONAL ACTIVATOR DECR"/>
    <property type="match status" value="1"/>
</dbReference>
<dbReference type="InterPro" id="IPR000485">
    <property type="entry name" value="AsnC-type_HTH_dom"/>
</dbReference>
<organism evidence="5">
    <name type="scientific">Vibrio sp. HB236076</name>
    <dbReference type="NCBI Taxonomy" id="3232307"/>
    <lineage>
        <taxon>Bacteria</taxon>
        <taxon>Pseudomonadati</taxon>
        <taxon>Pseudomonadota</taxon>
        <taxon>Gammaproteobacteria</taxon>
        <taxon>Vibrionales</taxon>
        <taxon>Vibrionaceae</taxon>
        <taxon>Vibrio</taxon>
    </lineage>
</organism>
<dbReference type="InterPro" id="IPR019887">
    <property type="entry name" value="Tscrpt_reg_AsnC/Lrp_C"/>
</dbReference>
<dbReference type="PROSITE" id="PS00519">
    <property type="entry name" value="HTH_ASNC_1"/>
    <property type="match status" value="1"/>
</dbReference>
<dbReference type="Pfam" id="PF01037">
    <property type="entry name" value="AsnC_trans_reg"/>
    <property type="match status" value="1"/>
</dbReference>
<evidence type="ECO:0000256" key="3">
    <source>
        <dbReference type="ARBA" id="ARBA00023163"/>
    </source>
</evidence>
<name>A0AB39HGE8_9VIBR</name>
<dbReference type="InterPro" id="IPR036390">
    <property type="entry name" value="WH_DNA-bd_sf"/>
</dbReference>
<protein>
    <submittedName>
        <fullName evidence="5">Lrp/AsnC family transcriptional regulator</fullName>
    </submittedName>
</protein>
<evidence type="ECO:0000313" key="5">
    <source>
        <dbReference type="EMBL" id="XDK25216.1"/>
    </source>
</evidence>
<dbReference type="RefSeq" id="WP_306101877.1">
    <property type="nucleotide sequence ID" value="NZ_CP162601.1"/>
</dbReference>
<dbReference type="Gene3D" id="3.30.70.920">
    <property type="match status" value="1"/>
</dbReference>
<proteinExistence type="predicted"/>
<dbReference type="GO" id="GO:0043565">
    <property type="term" value="F:sequence-specific DNA binding"/>
    <property type="evidence" value="ECO:0007669"/>
    <property type="project" value="InterPro"/>
</dbReference>
<dbReference type="InterPro" id="IPR011008">
    <property type="entry name" value="Dimeric_a/b-barrel"/>
</dbReference>
<feature type="domain" description="HTH asnC-type" evidence="4">
    <location>
        <begin position="1"/>
        <end position="64"/>
    </location>
</feature>
<dbReference type="GO" id="GO:0006355">
    <property type="term" value="P:regulation of DNA-templated transcription"/>
    <property type="evidence" value="ECO:0007669"/>
    <property type="project" value="UniProtKB-ARBA"/>
</dbReference>
<dbReference type="InterPro" id="IPR019888">
    <property type="entry name" value="Tscrpt_reg_AsnC-like"/>
</dbReference>
<keyword evidence="2" id="KW-0238">DNA-binding</keyword>
<dbReference type="EMBL" id="CP162601">
    <property type="protein sequence ID" value="XDK25216.1"/>
    <property type="molecule type" value="Genomic_DNA"/>
</dbReference>
<dbReference type="FunFam" id="1.10.10.10:FF:000114">
    <property type="entry name" value="Lrp/AsnC family transcriptional regulator"/>
    <property type="match status" value="1"/>
</dbReference>
<dbReference type="SMART" id="SM00344">
    <property type="entry name" value="HTH_ASNC"/>
    <property type="match status" value="1"/>
</dbReference>
<sequence>MDRIDRKILNLLQQDCTLSVSEIAERVNLSTTPCWKRIKQLETQGVIQARVALLDAEQLNLGLSVFVHLKTQRHDAAWLQHFSETVIAFEQVVECYRMSGEWDYLLRLVVKDIQAFDQFYKTLINEVGGLSNVTSSFAMEQVKYTTALPLAANESLLR</sequence>
<dbReference type="InterPro" id="IPR011991">
    <property type="entry name" value="ArsR-like_HTH"/>
</dbReference>
<dbReference type="AlphaFoldDB" id="A0AB39HGE8"/>
<keyword evidence="3" id="KW-0804">Transcription</keyword>
<dbReference type="KEGG" id="vih:AB0763_00755"/>